<organism evidence="3 4">
    <name type="scientific">Drosophila navojoa</name>
    <name type="common">Fruit fly</name>
    <dbReference type="NCBI Taxonomy" id="7232"/>
    <lineage>
        <taxon>Eukaryota</taxon>
        <taxon>Metazoa</taxon>
        <taxon>Ecdysozoa</taxon>
        <taxon>Arthropoda</taxon>
        <taxon>Hexapoda</taxon>
        <taxon>Insecta</taxon>
        <taxon>Pterygota</taxon>
        <taxon>Neoptera</taxon>
        <taxon>Endopterygota</taxon>
        <taxon>Diptera</taxon>
        <taxon>Brachycera</taxon>
        <taxon>Muscomorpha</taxon>
        <taxon>Ephydroidea</taxon>
        <taxon>Drosophilidae</taxon>
        <taxon>Drosophila</taxon>
    </lineage>
</organism>
<sequence>NLSRRSALHLSEECFALFQIGFLFPRNSVYKRKIDSMIMIAQESGLMIKLGHEVSWAMQRSATGRLLQASTTSSLREIIQEERQLTTADTEGMFLLMGIGYLMGAIALVSEIVGGITNKCRQIIKRSRKSASSTWSSQHSSAVVRTTAEQQAHDVRKAARRHAAEDANQRMGFGMREFNLTRTTLRELYNANRSETQPLQLCDSHPLDAAPFSSITINEVPSEVYDTLDGLDQFIARLELADGQQNTELSESDISNGGLDIEPEHHID</sequence>
<keyword evidence="2" id="KW-1133">Transmembrane helix</keyword>
<dbReference type="AlphaFoldDB" id="A0A484ARW1"/>
<evidence type="ECO:0000256" key="1">
    <source>
        <dbReference type="SAM" id="MobiDB-lite"/>
    </source>
</evidence>
<reference evidence="3 4" key="1">
    <citation type="journal article" date="2019" name="J. Hered.">
        <title>An Improved Genome Assembly for Drosophila navojoa, the Basal Species in the mojavensis Cluster.</title>
        <authorList>
            <person name="Vanderlinde T."/>
            <person name="Dupim E.G."/>
            <person name="Nazario-Yepiz N.O."/>
            <person name="Carvalho A.B."/>
        </authorList>
    </citation>
    <scope>NUCLEOTIDE SEQUENCE [LARGE SCALE GENOMIC DNA]</scope>
    <source>
        <strain evidence="3">Navoj_Jal97</strain>
        <tissue evidence="3">Whole organism</tissue>
    </source>
</reference>
<gene>
    <name evidence="3" type="ORF">AWZ03_014464</name>
</gene>
<dbReference type="EMBL" id="LSRL02001358">
    <property type="protein sequence ID" value="TDG39113.1"/>
    <property type="molecule type" value="Genomic_DNA"/>
</dbReference>
<evidence type="ECO:0000256" key="2">
    <source>
        <dbReference type="SAM" id="Phobius"/>
    </source>
</evidence>
<protein>
    <recommendedName>
        <fullName evidence="5">Ionotropic glutamate receptor C-terminal domain-containing protein</fullName>
    </recommendedName>
</protein>
<keyword evidence="4" id="KW-1185">Reference proteome</keyword>
<proteinExistence type="predicted"/>
<evidence type="ECO:0000313" key="3">
    <source>
        <dbReference type="EMBL" id="TDG39113.1"/>
    </source>
</evidence>
<keyword evidence="2" id="KW-0812">Transmembrane</keyword>
<evidence type="ECO:0008006" key="5">
    <source>
        <dbReference type="Google" id="ProtNLM"/>
    </source>
</evidence>
<evidence type="ECO:0000313" key="4">
    <source>
        <dbReference type="Proteomes" id="UP000295192"/>
    </source>
</evidence>
<name>A0A484ARW1_DRONA</name>
<comment type="caution">
    <text evidence="3">The sequence shown here is derived from an EMBL/GenBank/DDBJ whole genome shotgun (WGS) entry which is preliminary data.</text>
</comment>
<feature type="compositionally biased region" description="Polar residues" evidence="1">
    <location>
        <begin position="246"/>
        <end position="255"/>
    </location>
</feature>
<dbReference type="Proteomes" id="UP000295192">
    <property type="component" value="Unassembled WGS sequence"/>
</dbReference>
<feature type="region of interest" description="Disordered" evidence="1">
    <location>
        <begin position="246"/>
        <end position="268"/>
    </location>
</feature>
<feature type="transmembrane region" description="Helical" evidence="2">
    <location>
        <begin position="93"/>
        <end position="116"/>
    </location>
</feature>
<accession>A0A484ARW1</accession>
<feature type="non-terminal residue" evidence="3">
    <location>
        <position position="1"/>
    </location>
</feature>
<keyword evidence="2" id="KW-0472">Membrane</keyword>